<protein>
    <submittedName>
        <fullName evidence="2">Uncharacterized protein</fullName>
    </submittedName>
</protein>
<evidence type="ECO:0000256" key="1">
    <source>
        <dbReference type="SAM" id="Phobius"/>
    </source>
</evidence>
<feature type="transmembrane region" description="Helical" evidence="1">
    <location>
        <begin position="215"/>
        <end position="237"/>
    </location>
</feature>
<feature type="transmembrane region" description="Helical" evidence="1">
    <location>
        <begin position="69"/>
        <end position="88"/>
    </location>
</feature>
<evidence type="ECO:0000313" key="3">
    <source>
        <dbReference type="Proteomes" id="UP000800035"/>
    </source>
</evidence>
<proteinExistence type="predicted"/>
<keyword evidence="1" id="KW-0472">Membrane</keyword>
<reference evidence="2" key="1">
    <citation type="journal article" date="2020" name="Stud. Mycol.">
        <title>101 Dothideomycetes genomes: a test case for predicting lifestyles and emergence of pathogens.</title>
        <authorList>
            <person name="Haridas S."/>
            <person name="Albert R."/>
            <person name="Binder M."/>
            <person name="Bloem J."/>
            <person name="Labutti K."/>
            <person name="Salamov A."/>
            <person name="Andreopoulos B."/>
            <person name="Baker S."/>
            <person name="Barry K."/>
            <person name="Bills G."/>
            <person name="Bluhm B."/>
            <person name="Cannon C."/>
            <person name="Castanera R."/>
            <person name="Culley D."/>
            <person name="Daum C."/>
            <person name="Ezra D."/>
            <person name="Gonzalez J."/>
            <person name="Henrissat B."/>
            <person name="Kuo A."/>
            <person name="Liang C."/>
            <person name="Lipzen A."/>
            <person name="Lutzoni F."/>
            <person name="Magnuson J."/>
            <person name="Mondo S."/>
            <person name="Nolan M."/>
            <person name="Ohm R."/>
            <person name="Pangilinan J."/>
            <person name="Park H.-J."/>
            <person name="Ramirez L."/>
            <person name="Alfaro M."/>
            <person name="Sun H."/>
            <person name="Tritt A."/>
            <person name="Yoshinaga Y."/>
            <person name="Zwiers L.-H."/>
            <person name="Turgeon B."/>
            <person name="Goodwin S."/>
            <person name="Spatafora J."/>
            <person name="Crous P."/>
            <person name="Grigoriev I."/>
        </authorList>
    </citation>
    <scope>NUCLEOTIDE SEQUENCE</scope>
    <source>
        <strain evidence="2">CBS 675.92</strain>
    </source>
</reference>
<dbReference type="EMBL" id="ML976977">
    <property type="protein sequence ID" value="KAF1963472.1"/>
    <property type="molecule type" value="Genomic_DNA"/>
</dbReference>
<accession>A0A6A5UI61</accession>
<sequence length="330" mass="36672">MSRAMASPKKSVLSDPILVFQLMLAAYACYAPWGLNVLDGSVGRMLDIFNADVPVLTGTDVPVKTHFTGFPPLDNWIVFMIVFFWEALNGSHPALVIEGLYFFGQVTALWTLMCLEGNRIGNKGLAVAKVAMWLYIIHNLTIACLAPIYFIFYHQSSPTSRTMGLSTASRSTIMDSIRQMRYVPFSIFLGLMVPFSYNGLPSPDVISHTAQQNGIFITIFWPTWVMLLNSTFAWLDATFCSDTCTDIHDGYMKALRPVYTFAIVIGGFMHIGVVVMSLASLVFPGVFAPGIPELFHPLNLLLPTNPPVHTIGAGIFNFMKRDQWIGYLSM</sequence>
<feature type="transmembrane region" description="Helical" evidence="1">
    <location>
        <begin position="12"/>
        <end position="33"/>
    </location>
</feature>
<dbReference type="PROSITE" id="PS51257">
    <property type="entry name" value="PROKAR_LIPOPROTEIN"/>
    <property type="match status" value="1"/>
</dbReference>
<feature type="transmembrane region" description="Helical" evidence="1">
    <location>
        <begin position="258"/>
        <end position="283"/>
    </location>
</feature>
<keyword evidence="1" id="KW-1133">Transmembrane helix</keyword>
<dbReference type="AlphaFoldDB" id="A0A6A5UI61"/>
<organism evidence="2 3">
    <name type="scientific">Byssothecium circinans</name>
    <dbReference type="NCBI Taxonomy" id="147558"/>
    <lineage>
        <taxon>Eukaryota</taxon>
        <taxon>Fungi</taxon>
        <taxon>Dikarya</taxon>
        <taxon>Ascomycota</taxon>
        <taxon>Pezizomycotina</taxon>
        <taxon>Dothideomycetes</taxon>
        <taxon>Pleosporomycetidae</taxon>
        <taxon>Pleosporales</taxon>
        <taxon>Massarineae</taxon>
        <taxon>Massarinaceae</taxon>
        <taxon>Byssothecium</taxon>
    </lineage>
</organism>
<keyword evidence="1" id="KW-0812">Transmembrane</keyword>
<gene>
    <name evidence="2" type="ORF">CC80DRAFT_557138</name>
</gene>
<dbReference type="Proteomes" id="UP000800035">
    <property type="component" value="Unassembled WGS sequence"/>
</dbReference>
<keyword evidence="3" id="KW-1185">Reference proteome</keyword>
<feature type="transmembrane region" description="Helical" evidence="1">
    <location>
        <begin position="95"/>
        <end position="113"/>
    </location>
</feature>
<feature type="transmembrane region" description="Helical" evidence="1">
    <location>
        <begin position="182"/>
        <end position="200"/>
    </location>
</feature>
<dbReference type="OrthoDB" id="72269at2759"/>
<feature type="transmembrane region" description="Helical" evidence="1">
    <location>
        <begin position="133"/>
        <end position="153"/>
    </location>
</feature>
<evidence type="ECO:0000313" key="2">
    <source>
        <dbReference type="EMBL" id="KAF1963472.1"/>
    </source>
</evidence>
<name>A0A6A5UI61_9PLEO</name>